<accession>A0ABN1AA53</accession>
<feature type="domain" description="HEPN AbiJ-N-terminal" evidence="1">
    <location>
        <begin position="7"/>
        <end position="158"/>
    </location>
</feature>
<evidence type="ECO:0000313" key="3">
    <source>
        <dbReference type="Proteomes" id="UP001500713"/>
    </source>
</evidence>
<gene>
    <name evidence="2" type="ORF">GCM10009096_10450</name>
</gene>
<protein>
    <recommendedName>
        <fullName evidence="1">HEPN AbiJ-N-terminal domain-containing protein</fullName>
    </recommendedName>
</protein>
<dbReference type="Pfam" id="PF18863">
    <property type="entry name" value="AbiJ_NTD4"/>
    <property type="match status" value="1"/>
</dbReference>
<keyword evidence="3" id="KW-1185">Reference proteome</keyword>
<name>A0ABN1AA53_9SPHN</name>
<dbReference type="RefSeq" id="WP_229956403.1">
    <property type="nucleotide sequence ID" value="NZ_BAAAEM010000002.1"/>
</dbReference>
<proteinExistence type="predicted"/>
<evidence type="ECO:0000313" key="2">
    <source>
        <dbReference type="EMBL" id="GAA0471384.1"/>
    </source>
</evidence>
<dbReference type="Proteomes" id="UP001500713">
    <property type="component" value="Unassembled WGS sequence"/>
</dbReference>
<sequence length="283" mass="32084">MSEQKRTFSQRQGIVELPSQMKLREIDNIMKSKLWRAFRTSLDAHQVFRQRGDPPLRSPWNEIWESWEIEYLENMVDSPVFYRSQVGNQIKVYIEHQPYNIVFDFIEFVLQHQDCPFDLSIDLHQVFRECRPAYHIIDEMIVPVSEESEVEGIKTAVSEINSSPAMGVKTHMASSTKHLRAGDWGSSIRESITAVESAARFVAPGTKDLAGAMVALEKSGQLKHPAMKQALSKLYGYTSDEQGIRHALVFAGTADVDESEAIFMFGACASFASYLLKFSPPDD</sequence>
<evidence type="ECO:0000259" key="1">
    <source>
        <dbReference type="Pfam" id="PF18863"/>
    </source>
</evidence>
<reference evidence="2 3" key="1">
    <citation type="journal article" date="2019" name="Int. J. Syst. Evol. Microbiol.">
        <title>The Global Catalogue of Microorganisms (GCM) 10K type strain sequencing project: providing services to taxonomists for standard genome sequencing and annotation.</title>
        <authorList>
            <consortium name="The Broad Institute Genomics Platform"/>
            <consortium name="The Broad Institute Genome Sequencing Center for Infectious Disease"/>
            <person name="Wu L."/>
            <person name="Ma J."/>
        </authorList>
    </citation>
    <scope>NUCLEOTIDE SEQUENCE [LARGE SCALE GENOMIC DNA]</scope>
    <source>
        <strain evidence="2 3">JCM 14162</strain>
    </source>
</reference>
<comment type="caution">
    <text evidence="2">The sequence shown here is derived from an EMBL/GenBank/DDBJ whole genome shotgun (WGS) entry which is preliminary data.</text>
</comment>
<dbReference type="InterPro" id="IPR049503">
    <property type="entry name" value="AbiJ_NTD4"/>
</dbReference>
<organism evidence="2 3">
    <name type="scientific">Parasphingorhabdus litoris</name>
    <dbReference type="NCBI Taxonomy" id="394733"/>
    <lineage>
        <taxon>Bacteria</taxon>
        <taxon>Pseudomonadati</taxon>
        <taxon>Pseudomonadota</taxon>
        <taxon>Alphaproteobacteria</taxon>
        <taxon>Sphingomonadales</taxon>
        <taxon>Sphingomonadaceae</taxon>
        <taxon>Parasphingorhabdus</taxon>
    </lineage>
</organism>
<dbReference type="EMBL" id="BAAAEM010000002">
    <property type="protein sequence ID" value="GAA0471384.1"/>
    <property type="molecule type" value="Genomic_DNA"/>
</dbReference>